<keyword evidence="1" id="KW-0812">Transmembrane</keyword>
<proteinExistence type="predicted"/>
<gene>
    <name evidence="3" type="ORF">GL4_1968</name>
</gene>
<organism evidence="3 4">
    <name type="scientific">Methyloceanibacter caenitepidi</name>
    <dbReference type="NCBI Taxonomy" id="1384459"/>
    <lineage>
        <taxon>Bacteria</taxon>
        <taxon>Pseudomonadati</taxon>
        <taxon>Pseudomonadota</taxon>
        <taxon>Alphaproteobacteria</taxon>
        <taxon>Hyphomicrobiales</taxon>
        <taxon>Hyphomicrobiaceae</taxon>
        <taxon>Methyloceanibacter</taxon>
    </lineage>
</organism>
<dbReference type="Gene3D" id="3.40.250.10">
    <property type="entry name" value="Rhodanese-like domain"/>
    <property type="match status" value="1"/>
</dbReference>
<evidence type="ECO:0000313" key="4">
    <source>
        <dbReference type="Proteomes" id="UP000031643"/>
    </source>
</evidence>
<dbReference type="PANTHER" id="PTHR44086:SF10">
    <property type="entry name" value="THIOSULFATE SULFURTRANSFERASE_RHODANESE-LIKE DOMAIN-CONTAINING PROTEIN 3"/>
    <property type="match status" value="1"/>
</dbReference>
<sequence>MSLPTISPKDAKRLIDQGGTLVDIRNADERARELIPGSKHDPLANLTQLSEASAPIIYHCHSGARTAQNAARLRAAAPCEAYILEGGLEAWRKAGLPVHTDKSQPLPMQRQVMIGAGSLVLSFVLLGLFVSPVFFAFAGFVGAGLVFAGITGICGMAKVLAFMPWNRGAASA</sequence>
<accession>A0A0A8K3A4</accession>
<dbReference type="Proteomes" id="UP000031643">
    <property type="component" value="Chromosome"/>
</dbReference>
<dbReference type="OrthoDB" id="9807812at2"/>
<dbReference type="InterPro" id="IPR021309">
    <property type="entry name" value="YgaP-like_TM"/>
</dbReference>
<dbReference type="InterPro" id="IPR001763">
    <property type="entry name" value="Rhodanese-like_dom"/>
</dbReference>
<dbReference type="Pfam" id="PF11127">
    <property type="entry name" value="YgaP-like_TM"/>
    <property type="match status" value="1"/>
</dbReference>
<dbReference type="InterPro" id="IPR036873">
    <property type="entry name" value="Rhodanese-like_dom_sf"/>
</dbReference>
<feature type="transmembrane region" description="Helical" evidence="1">
    <location>
        <begin position="112"/>
        <end position="130"/>
    </location>
</feature>
<keyword evidence="1" id="KW-1133">Transmembrane helix</keyword>
<dbReference type="RefSeq" id="WP_045366944.1">
    <property type="nucleotide sequence ID" value="NZ_AP014648.1"/>
</dbReference>
<keyword evidence="1" id="KW-0472">Membrane</keyword>
<dbReference type="HOGENOM" id="CLU_107126_1_0_5"/>
<dbReference type="Gene3D" id="6.10.140.1340">
    <property type="match status" value="1"/>
</dbReference>
<feature type="domain" description="Rhodanese" evidence="2">
    <location>
        <begin position="15"/>
        <end position="100"/>
    </location>
</feature>
<evidence type="ECO:0000313" key="3">
    <source>
        <dbReference type="EMBL" id="BAQ17418.1"/>
    </source>
</evidence>
<name>A0A0A8K3A4_9HYPH</name>
<dbReference type="GO" id="GO:0004792">
    <property type="term" value="F:thiosulfate-cyanide sulfurtransferase activity"/>
    <property type="evidence" value="ECO:0007669"/>
    <property type="project" value="TreeGrafter"/>
</dbReference>
<protein>
    <submittedName>
        <fullName evidence="3">Rhodanese-related sulfurtransferases</fullName>
    </submittedName>
</protein>
<dbReference type="EMBL" id="AP014648">
    <property type="protein sequence ID" value="BAQ17418.1"/>
    <property type="molecule type" value="Genomic_DNA"/>
</dbReference>
<dbReference type="Pfam" id="PF00581">
    <property type="entry name" value="Rhodanese"/>
    <property type="match status" value="1"/>
</dbReference>
<keyword evidence="4" id="KW-1185">Reference proteome</keyword>
<dbReference type="KEGG" id="mcg:GL4_1968"/>
<dbReference type="STRING" id="1384459.GL4_1968"/>
<keyword evidence="3" id="KW-0808">Transferase</keyword>
<dbReference type="PROSITE" id="PS50206">
    <property type="entry name" value="RHODANESE_3"/>
    <property type="match status" value="1"/>
</dbReference>
<dbReference type="AlphaFoldDB" id="A0A0A8K3A4"/>
<evidence type="ECO:0000256" key="1">
    <source>
        <dbReference type="SAM" id="Phobius"/>
    </source>
</evidence>
<dbReference type="SUPFAM" id="SSF52821">
    <property type="entry name" value="Rhodanese/Cell cycle control phosphatase"/>
    <property type="match status" value="1"/>
</dbReference>
<evidence type="ECO:0000259" key="2">
    <source>
        <dbReference type="PROSITE" id="PS50206"/>
    </source>
</evidence>
<dbReference type="PANTHER" id="PTHR44086">
    <property type="entry name" value="THIOSULFATE SULFURTRANSFERASE RDL2, MITOCHONDRIAL-RELATED"/>
    <property type="match status" value="1"/>
</dbReference>
<reference evidence="3 4" key="1">
    <citation type="submission" date="2014-09" db="EMBL/GenBank/DDBJ databases">
        <title>Genome sequencing of Methyloceanibacter caenitepidi Gela4.</title>
        <authorList>
            <person name="Takeuchi M."/>
            <person name="Susumu S."/>
            <person name="Kamagata Y."/>
            <person name="Oshima K."/>
            <person name="Hattori M."/>
            <person name="Iwasaki W."/>
        </authorList>
    </citation>
    <scope>NUCLEOTIDE SEQUENCE [LARGE SCALE GENOMIC DNA]</scope>
    <source>
        <strain evidence="3 4">Gela4</strain>
    </source>
</reference>
<feature type="transmembrane region" description="Helical" evidence="1">
    <location>
        <begin position="136"/>
        <end position="157"/>
    </location>
</feature>
<dbReference type="SMART" id="SM00450">
    <property type="entry name" value="RHOD"/>
    <property type="match status" value="1"/>
</dbReference>